<name>A0A177FN81_9EURO</name>
<dbReference type="AlphaFoldDB" id="A0A177FN81"/>
<proteinExistence type="predicted"/>
<evidence type="ECO:0000313" key="4">
    <source>
        <dbReference type="Proteomes" id="UP000077002"/>
    </source>
</evidence>
<dbReference type="RefSeq" id="XP_022517629.1">
    <property type="nucleotide sequence ID" value="XM_022650303.1"/>
</dbReference>
<organism evidence="3 4">
    <name type="scientific">Fonsecaea monophora</name>
    <dbReference type="NCBI Taxonomy" id="254056"/>
    <lineage>
        <taxon>Eukaryota</taxon>
        <taxon>Fungi</taxon>
        <taxon>Dikarya</taxon>
        <taxon>Ascomycota</taxon>
        <taxon>Pezizomycotina</taxon>
        <taxon>Eurotiomycetes</taxon>
        <taxon>Chaetothyriomycetidae</taxon>
        <taxon>Chaetothyriales</taxon>
        <taxon>Herpotrichiellaceae</taxon>
        <taxon>Fonsecaea</taxon>
    </lineage>
</organism>
<dbReference type="GeneID" id="34595495"/>
<reference evidence="3 4" key="1">
    <citation type="submission" date="2016-03" db="EMBL/GenBank/DDBJ databases">
        <title>Draft genome sequence of the Fonsecaea monophora CBS 269.37.</title>
        <authorList>
            <person name="Bombassaro A."/>
            <person name="Vinicius W.A."/>
            <person name="De Hoog S."/>
            <person name="Sun J."/>
            <person name="Souza E.M."/>
            <person name="Raittz R.T."/>
            <person name="Costa F."/>
            <person name="Leao A.C."/>
            <person name="Tadra-Sfeir M.Z."/>
            <person name="Baura V."/>
            <person name="Balsanelli E."/>
            <person name="Pedrosa F.O."/>
            <person name="Moreno L.F."/>
            <person name="Steffens M.B."/>
            <person name="Xi L."/>
            <person name="Bocca A.L."/>
            <person name="Felipe M.S."/>
            <person name="Teixeira M."/>
            <person name="Telles Filho F.Q."/>
            <person name="Azevedo C.M."/>
            <person name="Gomes R."/>
            <person name="Vicente V.A."/>
        </authorList>
    </citation>
    <scope>NUCLEOTIDE SEQUENCE [LARGE SCALE GENOMIC DNA]</scope>
    <source>
        <strain evidence="3 4">CBS 269.37</strain>
    </source>
</reference>
<dbReference type="OrthoDB" id="4126938at2759"/>
<dbReference type="Proteomes" id="UP000077002">
    <property type="component" value="Unassembled WGS sequence"/>
</dbReference>
<accession>A0A177FN81</accession>
<feature type="compositionally biased region" description="Low complexity" evidence="1">
    <location>
        <begin position="837"/>
        <end position="854"/>
    </location>
</feature>
<evidence type="ECO:0000256" key="1">
    <source>
        <dbReference type="SAM" id="MobiDB-lite"/>
    </source>
</evidence>
<feature type="region of interest" description="Disordered" evidence="1">
    <location>
        <begin position="825"/>
        <end position="861"/>
    </location>
</feature>
<sequence>MEVKMKGWPQAAILHLTFILCFLAGFLDAGPLQPTKGHTSIVRSWYHTPTSHHGHHVPTHTASNEIAVHQAHDMDSSASSLEHLSTLEHRDTDMALHNYALVCDDRVWTTMCAGVGYTCSSSGKLKYKQKDIMCHDICSCVDLVPAPKICVVNKASKQCSVVNDMVLDATNGEFLGNVTESSILPDGSLDLTTTVAKRDTELSHDHALVCYDRTLTGLCQASAHGYFCNANGVVKHKGQAEVTCESHCICVNISPRPCFNVLGKHVDCGFKDNTVFDTIDGTALGNLSDAQVLDNGSLDFSHTKALEKRHDYGLICQDREHTAWCGSSYQYYCTARGQLKFKTTGEHWCEEHCFCMNLKPAIQCFPNAALLTTCLLKGKLVYNDNGTLLGNVSDAYAYPNGTLDFRKVVTRDLDVVSADPQKIICKSQQSTQVAPFSGGLLYDKNLTMFCASHGYSCATDPTRAALTLTLQPGSKVIKECVNSCACQSQTWKREGSEVLSQPPQSTGGVTIQDLLLGCSSNNGLTKGTWSFDESLTQDCKNKGYNCAILPGSRFVLQHSGGVVASCQAGCSCPASPTPAESAVSSHQKTRASTESETNDIAAVQAVNKFDPFGMTCASRGRNNETLTNYCRDEGYSCVSLTGTYLRTLSHNSSDIPECTHGCRCRNPFAREKRYEDVEMSATADEIPDTTAVAPPSGVPSQSSSNFALNCGNVADGPGFCQQPDLGYFCAYNMTVMRTSTVQNQGVTWCDYYCSCIFKNPVPCVNEWNVPLCREMPDGTVRDASRMQIVLAYIENVIILPNNSILLDRGQDGGFPFVVASHGRHGPSSNDSSHHWTDWPTNGTNGTNGTTDGWNESGQGDN</sequence>
<keyword evidence="4" id="KW-1185">Reference proteome</keyword>
<evidence type="ECO:0000256" key="2">
    <source>
        <dbReference type="SAM" id="SignalP"/>
    </source>
</evidence>
<protein>
    <submittedName>
        <fullName evidence="3">Uncharacterized protein</fullName>
    </submittedName>
</protein>
<evidence type="ECO:0000313" key="3">
    <source>
        <dbReference type="EMBL" id="OAG45677.1"/>
    </source>
</evidence>
<dbReference type="EMBL" id="LVKK01000001">
    <property type="protein sequence ID" value="OAG45677.1"/>
    <property type="molecule type" value="Genomic_DNA"/>
</dbReference>
<feature type="chain" id="PRO_5008061257" evidence="2">
    <location>
        <begin position="30"/>
        <end position="861"/>
    </location>
</feature>
<gene>
    <name evidence="3" type="ORF">AYO21_00313</name>
</gene>
<keyword evidence="2" id="KW-0732">Signal</keyword>
<comment type="caution">
    <text evidence="3">The sequence shown here is derived from an EMBL/GenBank/DDBJ whole genome shotgun (WGS) entry which is preliminary data.</text>
</comment>
<feature type="signal peptide" evidence="2">
    <location>
        <begin position="1"/>
        <end position="29"/>
    </location>
</feature>